<evidence type="ECO:0000259" key="4">
    <source>
        <dbReference type="Pfam" id="PF00149"/>
    </source>
</evidence>
<gene>
    <name evidence="5" type="ORF">Poli38472_007814</name>
</gene>
<reference evidence="5" key="1">
    <citation type="submission" date="2019-03" db="EMBL/GenBank/DDBJ databases">
        <title>Long read genome sequence of the mycoparasitic Pythium oligandrum ATCC 38472 isolated from sugarbeet rhizosphere.</title>
        <authorList>
            <person name="Gaulin E."/>
        </authorList>
    </citation>
    <scope>NUCLEOTIDE SEQUENCE</scope>
    <source>
        <strain evidence="5">ATCC 38472_TT</strain>
    </source>
</reference>
<dbReference type="Pfam" id="PF00149">
    <property type="entry name" value="Metallophos"/>
    <property type="match status" value="1"/>
</dbReference>
<evidence type="ECO:0000313" key="5">
    <source>
        <dbReference type="EMBL" id="TMW68142.1"/>
    </source>
</evidence>
<dbReference type="Gene3D" id="3.60.21.10">
    <property type="match status" value="1"/>
</dbReference>
<comment type="caution">
    <text evidence="5">The sequence shown here is derived from an EMBL/GenBank/DDBJ whole genome shotgun (WGS) entry which is preliminary data.</text>
</comment>
<keyword evidence="6" id="KW-1185">Reference proteome</keyword>
<dbReference type="PANTHER" id="PTHR10161">
    <property type="entry name" value="TARTRATE-RESISTANT ACID PHOSPHATASE TYPE 5"/>
    <property type="match status" value="1"/>
</dbReference>
<feature type="domain" description="Calcineurin-like phosphoesterase" evidence="4">
    <location>
        <begin position="98"/>
        <end position="387"/>
    </location>
</feature>
<feature type="chain" id="PRO_5035439160" description="Calcineurin-like phosphoesterase domain-containing protein" evidence="3">
    <location>
        <begin position="26"/>
        <end position="491"/>
    </location>
</feature>
<sequence length="491" mass="54254">MAINRRNLIWVGLFVLIAVAAVALAITLATDKKLSAALSKAYSEQNNKSTNSYEFGSEYEIDGTSSGVGTVKPGLASNATKTSVKSDPAKATFGLHALAIGDWGVSPAGDSCCSKYAKKGEALYRDEQAQNNVAYLLSLSAKDLKPQAIISHGDNFYWNGLGTKDVAYRFENTFEDVYNQKSLDGIKWMNVMGNHDYGGSSYLCGNEDDKWIACKTQKEMEAALDSRFNTQSKYKSPRNNRWMMPSHYYKQQLKDSSGVTVDIYNVDTNAATVHGAEQVCCQCYGYLGAKTKGDAGYVDCNTVHRGHKMCFGGNNKLFDACVAKFKAWTDDSLKQLIADTKASKATWKIVNSHYSPHYHMDPAMMKQWFSALDGGNVQLFINGHTHAESHDFADFNTHFITNGAGGGIQSESIGDPPENVKNVNVVWSAADSPYGFFELSFSKDWLRTRFVTFDKKWKFNKNATKTVKGAGLVQHCWYIPRDGALGQQCKT</sequence>
<dbReference type="AlphaFoldDB" id="A0A8K1CSV8"/>
<evidence type="ECO:0000256" key="3">
    <source>
        <dbReference type="SAM" id="SignalP"/>
    </source>
</evidence>
<dbReference type="SUPFAM" id="SSF56300">
    <property type="entry name" value="Metallo-dependent phosphatases"/>
    <property type="match status" value="1"/>
</dbReference>
<dbReference type="OrthoDB" id="411211at2759"/>
<keyword evidence="1 3" id="KW-0732">Signal</keyword>
<dbReference type="InterPro" id="IPR051558">
    <property type="entry name" value="Metallophosphoesterase_PAP"/>
</dbReference>
<dbReference type="Proteomes" id="UP000794436">
    <property type="component" value="Unassembled WGS sequence"/>
</dbReference>
<dbReference type="InterPro" id="IPR004843">
    <property type="entry name" value="Calcineurin-like_PHP"/>
</dbReference>
<organism evidence="5 6">
    <name type="scientific">Pythium oligandrum</name>
    <name type="common">Mycoparasitic fungus</name>
    <dbReference type="NCBI Taxonomy" id="41045"/>
    <lineage>
        <taxon>Eukaryota</taxon>
        <taxon>Sar</taxon>
        <taxon>Stramenopiles</taxon>
        <taxon>Oomycota</taxon>
        <taxon>Peronosporomycetes</taxon>
        <taxon>Pythiales</taxon>
        <taxon>Pythiaceae</taxon>
        <taxon>Pythium</taxon>
    </lineage>
</organism>
<dbReference type="PANTHER" id="PTHR10161:SF14">
    <property type="entry name" value="TARTRATE-RESISTANT ACID PHOSPHATASE TYPE 5"/>
    <property type="match status" value="1"/>
</dbReference>
<evidence type="ECO:0000313" key="6">
    <source>
        <dbReference type="Proteomes" id="UP000794436"/>
    </source>
</evidence>
<accession>A0A8K1CSV8</accession>
<proteinExistence type="predicted"/>
<dbReference type="GO" id="GO:0016787">
    <property type="term" value="F:hydrolase activity"/>
    <property type="evidence" value="ECO:0007669"/>
    <property type="project" value="UniProtKB-KW"/>
</dbReference>
<evidence type="ECO:0000256" key="1">
    <source>
        <dbReference type="ARBA" id="ARBA00022729"/>
    </source>
</evidence>
<dbReference type="InterPro" id="IPR029052">
    <property type="entry name" value="Metallo-depent_PP-like"/>
</dbReference>
<name>A0A8K1CSV8_PYTOL</name>
<protein>
    <recommendedName>
        <fullName evidence="4">Calcineurin-like phosphoesterase domain-containing protein</fullName>
    </recommendedName>
</protein>
<evidence type="ECO:0000256" key="2">
    <source>
        <dbReference type="ARBA" id="ARBA00022801"/>
    </source>
</evidence>
<keyword evidence="2" id="KW-0378">Hydrolase</keyword>
<dbReference type="EMBL" id="SPLM01000003">
    <property type="protein sequence ID" value="TMW68142.1"/>
    <property type="molecule type" value="Genomic_DNA"/>
</dbReference>
<feature type="signal peptide" evidence="3">
    <location>
        <begin position="1"/>
        <end position="25"/>
    </location>
</feature>